<gene>
    <name evidence="1" type="ORF">PLEPLA_LOCUS24971</name>
</gene>
<reference evidence="1" key="1">
    <citation type="submission" date="2020-03" db="EMBL/GenBank/DDBJ databases">
        <authorList>
            <person name="Weist P."/>
        </authorList>
    </citation>
    <scope>NUCLEOTIDE SEQUENCE</scope>
</reference>
<dbReference type="AlphaFoldDB" id="A0A9N7UUJ8"/>
<protein>
    <submittedName>
        <fullName evidence="1">Uncharacterized protein</fullName>
    </submittedName>
</protein>
<sequence length="104" mass="11369">MVTSRIRCQNPKQRIKTLDPGGEGATTRPVVVKVLMYIEVTLPPLGTEKERGDAYRRKHSVGSELIAAQTADFSVLLLCLCLCCQHDLANLATPLLPIIHLASC</sequence>
<dbReference type="EMBL" id="CADEAL010001957">
    <property type="protein sequence ID" value="CAB1436938.1"/>
    <property type="molecule type" value="Genomic_DNA"/>
</dbReference>
<name>A0A9N7UUJ8_PLEPL</name>
<evidence type="ECO:0000313" key="1">
    <source>
        <dbReference type="EMBL" id="CAB1436938.1"/>
    </source>
</evidence>
<accession>A0A9N7UUJ8</accession>
<comment type="caution">
    <text evidence="1">The sequence shown here is derived from an EMBL/GenBank/DDBJ whole genome shotgun (WGS) entry which is preliminary data.</text>
</comment>
<proteinExistence type="predicted"/>
<organism evidence="1 2">
    <name type="scientific">Pleuronectes platessa</name>
    <name type="common">European plaice</name>
    <dbReference type="NCBI Taxonomy" id="8262"/>
    <lineage>
        <taxon>Eukaryota</taxon>
        <taxon>Metazoa</taxon>
        <taxon>Chordata</taxon>
        <taxon>Craniata</taxon>
        <taxon>Vertebrata</taxon>
        <taxon>Euteleostomi</taxon>
        <taxon>Actinopterygii</taxon>
        <taxon>Neopterygii</taxon>
        <taxon>Teleostei</taxon>
        <taxon>Neoteleostei</taxon>
        <taxon>Acanthomorphata</taxon>
        <taxon>Carangaria</taxon>
        <taxon>Pleuronectiformes</taxon>
        <taxon>Pleuronectoidei</taxon>
        <taxon>Pleuronectidae</taxon>
        <taxon>Pleuronectes</taxon>
    </lineage>
</organism>
<evidence type="ECO:0000313" key="2">
    <source>
        <dbReference type="Proteomes" id="UP001153269"/>
    </source>
</evidence>
<keyword evidence="2" id="KW-1185">Reference proteome</keyword>
<dbReference type="Proteomes" id="UP001153269">
    <property type="component" value="Unassembled WGS sequence"/>
</dbReference>